<dbReference type="GO" id="GO:0015501">
    <property type="term" value="F:glutamate:sodium symporter activity"/>
    <property type="evidence" value="ECO:0007669"/>
    <property type="project" value="TreeGrafter"/>
</dbReference>
<evidence type="ECO:0000313" key="8">
    <source>
        <dbReference type="EMBL" id="CAL1298347.1"/>
    </source>
</evidence>
<keyword evidence="7" id="KW-0769">Symport</keyword>
<gene>
    <name evidence="8" type="ORF">LARSCL_LOCUS20805</name>
</gene>
<evidence type="ECO:0000256" key="1">
    <source>
        <dbReference type="ARBA" id="ARBA00004141"/>
    </source>
</evidence>
<comment type="caution">
    <text evidence="8">The sequence shown here is derived from an EMBL/GenBank/DDBJ whole genome shotgun (WGS) entry which is preliminary data.</text>
</comment>
<dbReference type="EMBL" id="CAXIEN010000459">
    <property type="protein sequence ID" value="CAL1298347.1"/>
    <property type="molecule type" value="Genomic_DNA"/>
</dbReference>
<dbReference type="GO" id="GO:0005313">
    <property type="term" value="F:L-glutamate transmembrane transporter activity"/>
    <property type="evidence" value="ECO:0007669"/>
    <property type="project" value="TreeGrafter"/>
</dbReference>
<feature type="transmembrane region" description="Helical" evidence="7">
    <location>
        <begin position="36"/>
        <end position="62"/>
    </location>
</feature>
<feature type="transmembrane region" description="Helical" evidence="7">
    <location>
        <begin position="6"/>
        <end position="24"/>
    </location>
</feature>
<dbReference type="AlphaFoldDB" id="A0AAV2BR31"/>
<dbReference type="Proteomes" id="UP001497382">
    <property type="component" value="Unassembled WGS sequence"/>
</dbReference>
<protein>
    <recommendedName>
        <fullName evidence="7">Amino acid transporter</fullName>
    </recommendedName>
</protein>
<evidence type="ECO:0000256" key="3">
    <source>
        <dbReference type="ARBA" id="ARBA00022448"/>
    </source>
</evidence>
<accession>A0AAV2BR31</accession>
<dbReference type="Pfam" id="PF00375">
    <property type="entry name" value="SDF"/>
    <property type="match status" value="1"/>
</dbReference>
<organism evidence="8 9">
    <name type="scientific">Larinioides sclopetarius</name>
    <dbReference type="NCBI Taxonomy" id="280406"/>
    <lineage>
        <taxon>Eukaryota</taxon>
        <taxon>Metazoa</taxon>
        <taxon>Ecdysozoa</taxon>
        <taxon>Arthropoda</taxon>
        <taxon>Chelicerata</taxon>
        <taxon>Arachnida</taxon>
        <taxon>Araneae</taxon>
        <taxon>Araneomorphae</taxon>
        <taxon>Entelegynae</taxon>
        <taxon>Araneoidea</taxon>
        <taxon>Araneidae</taxon>
        <taxon>Larinioides</taxon>
    </lineage>
</organism>
<evidence type="ECO:0000256" key="5">
    <source>
        <dbReference type="ARBA" id="ARBA00022989"/>
    </source>
</evidence>
<comment type="similarity">
    <text evidence="2 7">Belongs to the dicarboxylate/amino acid:cation symporter (DAACS) (TC 2.A.23) family.</text>
</comment>
<dbReference type="PANTHER" id="PTHR11958">
    <property type="entry name" value="SODIUM/DICARBOXYLATE SYMPORTER-RELATED"/>
    <property type="match status" value="1"/>
</dbReference>
<keyword evidence="9" id="KW-1185">Reference proteome</keyword>
<keyword evidence="4 7" id="KW-0812">Transmembrane</keyword>
<reference evidence="8 9" key="1">
    <citation type="submission" date="2024-04" db="EMBL/GenBank/DDBJ databases">
        <authorList>
            <person name="Rising A."/>
            <person name="Reimegard J."/>
            <person name="Sonavane S."/>
            <person name="Akerstrom W."/>
            <person name="Nylinder S."/>
            <person name="Hedman E."/>
            <person name="Kallberg Y."/>
        </authorList>
    </citation>
    <scope>NUCLEOTIDE SEQUENCE [LARGE SCALE GENOMIC DNA]</scope>
</reference>
<evidence type="ECO:0000256" key="7">
    <source>
        <dbReference type="RuleBase" id="RU361216"/>
    </source>
</evidence>
<dbReference type="InterPro" id="IPR036458">
    <property type="entry name" value="Na:dicarbo_symporter_sf"/>
</dbReference>
<evidence type="ECO:0000256" key="2">
    <source>
        <dbReference type="ARBA" id="ARBA00006148"/>
    </source>
</evidence>
<dbReference type="PANTHER" id="PTHR11958:SF63">
    <property type="entry name" value="AMINO ACID TRANSPORTER"/>
    <property type="match status" value="1"/>
</dbReference>
<dbReference type="GO" id="GO:0015175">
    <property type="term" value="F:neutral L-amino acid transmembrane transporter activity"/>
    <property type="evidence" value="ECO:0007669"/>
    <property type="project" value="TreeGrafter"/>
</dbReference>
<dbReference type="SUPFAM" id="SSF118215">
    <property type="entry name" value="Proton glutamate symport protein"/>
    <property type="match status" value="1"/>
</dbReference>
<dbReference type="InterPro" id="IPR001991">
    <property type="entry name" value="Na-dicarboxylate_symporter"/>
</dbReference>
<dbReference type="InterPro" id="IPR050746">
    <property type="entry name" value="DAACS"/>
</dbReference>
<dbReference type="Gene3D" id="1.10.3860.10">
    <property type="entry name" value="Sodium:dicarboxylate symporter"/>
    <property type="match status" value="1"/>
</dbReference>
<keyword evidence="3 7" id="KW-0813">Transport</keyword>
<evidence type="ECO:0000313" key="9">
    <source>
        <dbReference type="Proteomes" id="UP001497382"/>
    </source>
</evidence>
<sequence>MKIMHYFLNMLPLGMFFWMFAEGLKSEAPYQLLEYIGAFLGTAFGCIAFHQFILLPLLFIVIVRKNPIPFHINLLPAILTAFGTASR</sequence>
<evidence type="ECO:0000256" key="4">
    <source>
        <dbReference type="ARBA" id="ARBA00022692"/>
    </source>
</evidence>
<dbReference type="GO" id="GO:0005886">
    <property type="term" value="C:plasma membrane"/>
    <property type="evidence" value="ECO:0007669"/>
    <property type="project" value="TreeGrafter"/>
</dbReference>
<evidence type="ECO:0000256" key="6">
    <source>
        <dbReference type="ARBA" id="ARBA00023136"/>
    </source>
</evidence>
<comment type="subcellular location">
    <subcellularLocation>
        <location evidence="1 7">Membrane</location>
        <topology evidence="1 7">Multi-pass membrane protein</topology>
    </subcellularLocation>
</comment>
<keyword evidence="6 7" id="KW-0472">Membrane</keyword>
<keyword evidence="5 7" id="KW-1133">Transmembrane helix</keyword>
<comment type="caution">
    <text evidence="7">Lacks conserved residue(s) required for the propagation of feature annotation.</text>
</comment>
<name>A0AAV2BR31_9ARAC</name>
<proteinExistence type="inferred from homology"/>